<dbReference type="Gene3D" id="3.10.290.10">
    <property type="entry name" value="RNA-binding S4 domain"/>
    <property type="match status" value="1"/>
</dbReference>
<dbReference type="CDD" id="cd02870">
    <property type="entry name" value="PseudoU_synth_RsuA_like"/>
    <property type="match status" value="1"/>
</dbReference>
<dbReference type="GO" id="GO:0000455">
    <property type="term" value="P:enzyme-directed rRNA pseudouridine synthesis"/>
    <property type="evidence" value="ECO:0007669"/>
    <property type="project" value="UniProtKB-ARBA"/>
</dbReference>
<dbReference type="PROSITE" id="PS01149">
    <property type="entry name" value="PSI_RSU"/>
    <property type="match status" value="1"/>
</dbReference>
<proteinExistence type="inferred from homology"/>
<evidence type="ECO:0000259" key="7">
    <source>
        <dbReference type="SMART" id="SM00363"/>
    </source>
</evidence>
<evidence type="ECO:0000256" key="5">
    <source>
        <dbReference type="RuleBase" id="RU003887"/>
    </source>
</evidence>
<dbReference type="GO" id="GO:0005829">
    <property type="term" value="C:cytosol"/>
    <property type="evidence" value="ECO:0007669"/>
    <property type="project" value="UniProtKB-ARBA"/>
</dbReference>
<dbReference type="EMBL" id="CP046147">
    <property type="protein sequence ID" value="WFG38979.1"/>
    <property type="molecule type" value="Genomic_DNA"/>
</dbReference>
<feature type="compositionally biased region" description="Basic and acidic residues" evidence="6">
    <location>
        <begin position="270"/>
        <end position="286"/>
    </location>
</feature>
<dbReference type="Proteomes" id="UP001219901">
    <property type="component" value="Chromosome"/>
</dbReference>
<sequence>MKQRLHKILASAGIASLRKSEQMIAEGRVKVNGVVAKVGDQADLDTDDIVADGNQVAAERKRYLILNKPTGYVTTVTDPHDRPTVMDLVDVRERIYPVGRLDVDTEGLLILTNDGDFSQKMAHPSFEIEKTYLAELATTLNEEGQALLERGIMLEDGPTSPAKIKIVSNRRRKVEITIHEGRNRIVRRMFESVESPVIRLRRIRFGTVALDDMPKRAVRELTGREVESLMDLAIESKRVARPFKEWKKPEHETRNDRRLAFQANRPTRRAGAEERRATFDSGDSRRPGSKSKKRPGSRRGGAGKRRSSGAGSRRS</sequence>
<dbReference type="GO" id="GO:0003723">
    <property type="term" value="F:RNA binding"/>
    <property type="evidence" value="ECO:0007669"/>
    <property type="project" value="UniProtKB-KW"/>
</dbReference>
<keyword evidence="9" id="KW-1185">Reference proteome</keyword>
<name>A0AAJ5ZD15_9CHLR</name>
<dbReference type="Gene3D" id="3.30.70.580">
    <property type="entry name" value="Pseudouridine synthase I, catalytic domain, N-terminal subdomain"/>
    <property type="match status" value="1"/>
</dbReference>
<feature type="region of interest" description="Disordered" evidence="6">
    <location>
        <begin position="245"/>
        <end position="315"/>
    </location>
</feature>
<evidence type="ECO:0000256" key="3">
    <source>
        <dbReference type="ARBA" id="ARBA00023235"/>
    </source>
</evidence>
<dbReference type="InterPro" id="IPR002942">
    <property type="entry name" value="S4_RNA-bd"/>
</dbReference>
<dbReference type="FunFam" id="3.30.70.1560:FF:000001">
    <property type="entry name" value="Pseudouridine synthase"/>
    <property type="match status" value="1"/>
</dbReference>
<dbReference type="InterPro" id="IPR042092">
    <property type="entry name" value="PsdUridine_s_RsuA/RluB/E/F_cat"/>
</dbReference>
<evidence type="ECO:0000313" key="9">
    <source>
        <dbReference type="Proteomes" id="UP001219901"/>
    </source>
</evidence>
<dbReference type="InterPro" id="IPR018496">
    <property type="entry name" value="PsdUridine_synth_RsuA/RluB_CS"/>
</dbReference>
<dbReference type="InterPro" id="IPR000748">
    <property type="entry name" value="PsdUridine_synth_RsuA/RluB/E/F"/>
</dbReference>
<dbReference type="InterPro" id="IPR006145">
    <property type="entry name" value="PsdUridine_synth_RsuA/RluA"/>
</dbReference>
<reference evidence="8 9" key="1">
    <citation type="submission" date="2019-11" db="EMBL/GenBank/DDBJ databases">
        <authorList>
            <person name="Cho J.-C."/>
        </authorList>
    </citation>
    <scope>NUCLEOTIDE SEQUENCE [LARGE SCALE GENOMIC DNA]</scope>
    <source>
        <strain evidence="8 9">JH1073</strain>
    </source>
</reference>
<protein>
    <recommendedName>
        <fullName evidence="5">Pseudouridine synthase</fullName>
        <ecNumber evidence="5">5.4.99.-</ecNumber>
    </recommendedName>
</protein>
<dbReference type="Gene3D" id="3.30.70.1560">
    <property type="entry name" value="Alpha-L RNA-binding motif"/>
    <property type="match status" value="1"/>
</dbReference>
<feature type="compositionally biased region" description="Basic residues" evidence="6">
    <location>
        <begin position="287"/>
        <end position="315"/>
    </location>
</feature>
<evidence type="ECO:0000256" key="6">
    <source>
        <dbReference type="SAM" id="MobiDB-lite"/>
    </source>
</evidence>
<feature type="domain" description="RNA-binding S4" evidence="7">
    <location>
        <begin position="3"/>
        <end position="70"/>
    </location>
</feature>
<comment type="similarity">
    <text evidence="1 5">Belongs to the pseudouridine synthase RsuA family.</text>
</comment>
<dbReference type="EC" id="5.4.99.-" evidence="5"/>
<dbReference type="SMART" id="SM00363">
    <property type="entry name" value="S4"/>
    <property type="match status" value="1"/>
</dbReference>
<evidence type="ECO:0000256" key="2">
    <source>
        <dbReference type="ARBA" id="ARBA00022884"/>
    </source>
</evidence>
<dbReference type="PROSITE" id="PS50889">
    <property type="entry name" value="S4"/>
    <property type="match status" value="1"/>
</dbReference>
<dbReference type="NCBIfam" id="TIGR00093">
    <property type="entry name" value="pseudouridine synthase"/>
    <property type="match status" value="1"/>
</dbReference>
<evidence type="ECO:0000256" key="1">
    <source>
        <dbReference type="ARBA" id="ARBA00008348"/>
    </source>
</evidence>
<dbReference type="Pfam" id="PF01479">
    <property type="entry name" value="S4"/>
    <property type="match status" value="1"/>
</dbReference>
<dbReference type="CDD" id="cd00165">
    <property type="entry name" value="S4"/>
    <property type="match status" value="1"/>
</dbReference>
<keyword evidence="3 5" id="KW-0413">Isomerase</keyword>
<organism evidence="8 9">
    <name type="scientific">Candidatus Lucifugimonas marina</name>
    <dbReference type="NCBI Taxonomy" id="3038979"/>
    <lineage>
        <taxon>Bacteria</taxon>
        <taxon>Bacillati</taxon>
        <taxon>Chloroflexota</taxon>
        <taxon>Dehalococcoidia</taxon>
        <taxon>SAR202 cluster</taxon>
        <taxon>Candidatus Lucifugimonadales</taxon>
        <taxon>Candidatus Lucifugimonadaceae</taxon>
        <taxon>Candidatus Lucifugimonas</taxon>
    </lineage>
</organism>
<dbReference type="Pfam" id="PF00849">
    <property type="entry name" value="PseudoU_synth_2"/>
    <property type="match status" value="1"/>
</dbReference>
<reference evidence="9" key="2">
    <citation type="submission" date="2023-06" db="EMBL/GenBank/DDBJ databases">
        <title>Pangenomics reveal diversification of enzyme families and niche specialization in globally abundant SAR202 bacteria.</title>
        <authorList>
            <person name="Saw J.H.W."/>
        </authorList>
    </citation>
    <scope>NUCLEOTIDE SEQUENCE [LARGE SCALE GENOMIC DNA]</scope>
    <source>
        <strain evidence="9">JH1073</strain>
    </source>
</reference>
<dbReference type="InterPro" id="IPR036986">
    <property type="entry name" value="S4_RNA-bd_sf"/>
</dbReference>
<gene>
    <name evidence="8" type="ORF">GKO48_04905</name>
</gene>
<dbReference type="InterPro" id="IPR050343">
    <property type="entry name" value="RsuA_PseudoU_synthase"/>
</dbReference>
<dbReference type="GO" id="GO:0120159">
    <property type="term" value="F:rRNA pseudouridine synthase activity"/>
    <property type="evidence" value="ECO:0007669"/>
    <property type="project" value="UniProtKB-ARBA"/>
</dbReference>
<dbReference type="PANTHER" id="PTHR47683:SF2">
    <property type="entry name" value="RNA-BINDING S4 DOMAIN-CONTAINING PROTEIN"/>
    <property type="match status" value="1"/>
</dbReference>
<dbReference type="AlphaFoldDB" id="A0AAJ5ZD15"/>
<dbReference type="SUPFAM" id="SSF55120">
    <property type="entry name" value="Pseudouridine synthase"/>
    <property type="match status" value="1"/>
</dbReference>
<evidence type="ECO:0000256" key="4">
    <source>
        <dbReference type="PROSITE-ProRule" id="PRU00182"/>
    </source>
</evidence>
<dbReference type="RefSeq" id="WP_342853301.1">
    <property type="nucleotide sequence ID" value="NZ_CP046147.1"/>
</dbReference>
<dbReference type="InterPro" id="IPR020094">
    <property type="entry name" value="TruA/RsuA/RluB/E/F_N"/>
</dbReference>
<dbReference type="PANTHER" id="PTHR47683">
    <property type="entry name" value="PSEUDOURIDINE SYNTHASE FAMILY PROTEIN-RELATED"/>
    <property type="match status" value="1"/>
</dbReference>
<keyword evidence="2 4" id="KW-0694">RNA-binding</keyword>
<dbReference type="InterPro" id="IPR020103">
    <property type="entry name" value="PsdUridine_synth_cat_dom_sf"/>
</dbReference>
<dbReference type="FunFam" id="3.10.290.10:FF:000003">
    <property type="entry name" value="Pseudouridine synthase"/>
    <property type="match status" value="1"/>
</dbReference>
<evidence type="ECO:0000313" key="8">
    <source>
        <dbReference type="EMBL" id="WFG38979.1"/>
    </source>
</evidence>
<feature type="compositionally biased region" description="Basic and acidic residues" evidence="6">
    <location>
        <begin position="245"/>
        <end position="259"/>
    </location>
</feature>
<dbReference type="SUPFAM" id="SSF55174">
    <property type="entry name" value="Alpha-L RNA-binding motif"/>
    <property type="match status" value="1"/>
</dbReference>
<accession>A0AAJ5ZD15</accession>